<comment type="caution">
    <text evidence="2">The sequence shown here is derived from an EMBL/GenBank/DDBJ whole genome shotgun (WGS) entry which is preliminary data.</text>
</comment>
<feature type="domain" description="HTH cro/C1-type" evidence="1">
    <location>
        <begin position="14"/>
        <end position="71"/>
    </location>
</feature>
<proteinExistence type="predicted"/>
<gene>
    <name evidence="2" type="ORF">C8E97_1030</name>
</gene>
<dbReference type="CDD" id="cd00093">
    <property type="entry name" value="HTH_XRE"/>
    <property type="match status" value="1"/>
</dbReference>
<name>A0A495VVJ6_9PSEU</name>
<dbReference type="Proteomes" id="UP000282084">
    <property type="component" value="Unassembled WGS sequence"/>
</dbReference>
<sequence length="280" mass="31070">MESNARARTLGAELRDLRKAKRVRMIQLEQQVGISKSMLSRIERGERLAGETEVATILGALGVVGSKRRELLALAREAARSNWLATGSGLPQQLKALIEYERVSVSITDVASLLVPGLLQTPDYIRAIMTEGGLPHAEAEERLRLRLERQKVLTRENPVRYLAVIDEFVLRRPVGGRSVMAAQARHLLALAELENVTIRVVPGDRGWHSGLYGSFEMLETVRTSPVVHLEHLRSSLLLDKLQDVQAYVDMKPTLLAATANAEDSTALIRKCAERLEGQET</sequence>
<protein>
    <submittedName>
        <fullName evidence="2">Helix-turn-helix protein</fullName>
    </submittedName>
</protein>
<dbReference type="RefSeq" id="WP_121002120.1">
    <property type="nucleotide sequence ID" value="NZ_RBXO01000001.1"/>
</dbReference>
<dbReference type="Gene3D" id="1.10.260.40">
    <property type="entry name" value="lambda repressor-like DNA-binding domains"/>
    <property type="match status" value="1"/>
</dbReference>
<evidence type="ECO:0000313" key="3">
    <source>
        <dbReference type="Proteomes" id="UP000282084"/>
    </source>
</evidence>
<evidence type="ECO:0000259" key="1">
    <source>
        <dbReference type="PROSITE" id="PS50943"/>
    </source>
</evidence>
<dbReference type="SMART" id="SM00530">
    <property type="entry name" value="HTH_XRE"/>
    <property type="match status" value="1"/>
</dbReference>
<dbReference type="InterPro" id="IPR001387">
    <property type="entry name" value="Cro/C1-type_HTH"/>
</dbReference>
<dbReference type="AlphaFoldDB" id="A0A495VVJ6"/>
<dbReference type="PROSITE" id="PS50943">
    <property type="entry name" value="HTH_CROC1"/>
    <property type="match status" value="1"/>
</dbReference>
<dbReference type="Pfam" id="PF19054">
    <property type="entry name" value="DUF5753"/>
    <property type="match status" value="1"/>
</dbReference>
<dbReference type="InterPro" id="IPR010982">
    <property type="entry name" value="Lambda_DNA-bd_dom_sf"/>
</dbReference>
<organism evidence="2 3">
    <name type="scientific">Saccharothrix australiensis</name>
    <dbReference type="NCBI Taxonomy" id="2072"/>
    <lineage>
        <taxon>Bacteria</taxon>
        <taxon>Bacillati</taxon>
        <taxon>Actinomycetota</taxon>
        <taxon>Actinomycetes</taxon>
        <taxon>Pseudonocardiales</taxon>
        <taxon>Pseudonocardiaceae</taxon>
        <taxon>Saccharothrix</taxon>
    </lineage>
</organism>
<reference evidence="2 3" key="1">
    <citation type="submission" date="2018-10" db="EMBL/GenBank/DDBJ databases">
        <title>Sequencing the genomes of 1000 actinobacteria strains.</title>
        <authorList>
            <person name="Klenk H.-P."/>
        </authorList>
    </citation>
    <scope>NUCLEOTIDE SEQUENCE [LARGE SCALE GENOMIC DNA]</scope>
    <source>
        <strain evidence="2 3">DSM 43800</strain>
    </source>
</reference>
<dbReference type="InterPro" id="IPR043917">
    <property type="entry name" value="DUF5753"/>
</dbReference>
<dbReference type="GO" id="GO:0003677">
    <property type="term" value="F:DNA binding"/>
    <property type="evidence" value="ECO:0007669"/>
    <property type="project" value="InterPro"/>
</dbReference>
<dbReference type="Pfam" id="PF13560">
    <property type="entry name" value="HTH_31"/>
    <property type="match status" value="1"/>
</dbReference>
<dbReference type="EMBL" id="RBXO01000001">
    <property type="protein sequence ID" value="RKT52513.1"/>
    <property type="molecule type" value="Genomic_DNA"/>
</dbReference>
<dbReference type="SUPFAM" id="SSF47413">
    <property type="entry name" value="lambda repressor-like DNA-binding domains"/>
    <property type="match status" value="1"/>
</dbReference>
<accession>A0A495VVJ6</accession>
<evidence type="ECO:0000313" key="2">
    <source>
        <dbReference type="EMBL" id="RKT52513.1"/>
    </source>
</evidence>
<keyword evidence="3" id="KW-1185">Reference proteome</keyword>
<dbReference type="OrthoDB" id="2991476at2"/>